<dbReference type="InterPro" id="IPR016031">
    <property type="entry name" value="Trp_RNA-bd_attenuator-like_dom"/>
</dbReference>
<dbReference type="Pfam" id="PF01987">
    <property type="entry name" value="AIM24"/>
    <property type="match status" value="1"/>
</dbReference>
<sequence length="270" mass="29044">MEINDPAQIAVMTQQALTTCVGSKFDFKVIGHDLQLVEVTLKPGDRIIAESGSICFLEPDIQFEAQLNDGSRPAGSWWDNVKDAGKRLMAGASLSMLHIENVGQKPRKVAFSSPIPGHTIGIDLGAMDGSILCHRHAFLCAARGTSIQIGFTQRLSIGMFGGEGFVLQKLEGNGLVFLHACGAVVRRELVEGEQLRVDTGCVVGFSAGVKFDIARVGSIKTSIFGGEGIFFATLTGPGVVWIQSVPFYKFAMKVYAEMPKPQPVREGNSK</sequence>
<dbReference type="InterPro" id="IPR036983">
    <property type="entry name" value="AIM24_sf"/>
</dbReference>
<name>A0ABN9SK65_9DINO</name>
<reference evidence="1" key="1">
    <citation type="submission" date="2023-10" db="EMBL/GenBank/DDBJ databases">
        <authorList>
            <person name="Chen Y."/>
            <person name="Shah S."/>
            <person name="Dougan E. K."/>
            <person name="Thang M."/>
            <person name="Chan C."/>
        </authorList>
    </citation>
    <scope>NUCLEOTIDE SEQUENCE [LARGE SCALE GENOMIC DNA]</scope>
</reference>
<evidence type="ECO:0000313" key="1">
    <source>
        <dbReference type="EMBL" id="CAK0832128.1"/>
    </source>
</evidence>
<dbReference type="Proteomes" id="UP001189429">
    <property type="component" value="Unassembled WGS sequence"/>
</dbReference>
<dbReference type="SUPFAM" id="SSF51219">
    <property type="entry name" value="TRAP-like"/>
    <property type="match status" value="1"/>
</dbReference>
<comment type="caution">
    <text evidence="1">The sequence shown here is derived from an EMBL/GenBank/DDBJ whole genome shotgun (WGS) entry which is preliminary data.</text>
</comment>
<proteinExistence type="predicted"/>
<gene>
    <name evidence="1" type="ORF">PCOR1329_LOCUS30227</name>
</gene>
<dbReference type="EMBL" id="CAUYUJ010011558">
    <property type="protein sequence ID" value="CAK0832128.1"/>
    <property type="molecule type" value="Genomic_DNA"/>
</dbReference>
<organism evidence="1 2">
    <name type="scientific">Prorocentrum cordatum</name>
    <dbReference type="NCBI Taxonomy" id="2364126"/>
    <lineage>
        <taxon>Eukaryota</taxon>
        <taxon>Sar</taxon>
        <taxon>Alveolata</taxon>
        <taxon>Dinophyceae</taxon>
        <taxon>Prorocentrales</taxon>
        <taxon>Prorocentraceae</taxon>
        <taxon>Prorocentrum</taxon>
    </lineage>
</organism>
<protein>
    <recommendedName>
        <fullName evidence="3">Altered inheritance of mitochondria protein 24, mitochondrial</fullName>
    </recommendedName>
</protein>
<keyword evidence="2" id="KW-1185">Reference proteome</keyword>
<accession>A0ABN9SK65</accession>
<dbReference type="PANTHER" id="PTHR43657:SF1">
    <property type="entry name" value="ALTERED INHERITANCE OF MITOCHONDRIA PROTEIN 24, MITOCHONDRIAL"/>
    <property type="match status" value="1"/>
</dbReference>
<evidence type="ECO:0008006" key="3">
    <source>
        <dbReference type="Google" id="ProtNLM"/>
    </source>
</evidence>
<dbReference type="PANTHER" id="PTHR43657">
    <property type="entry name" value="TRYPTOPHAN RNA-BINDING ATTENUATOR PROTEIN-LIKE PROTEIN"/>
    <property type="match status" value="1"/>
</dbReference>
<evidence type="ECO:0000313" key="2">
    <source>
        <dbReference type="Proteomes" id="UP001189429"/>
    </source>
</evidence>
<dbReference type="Gene3D" id="3.60.160.10">
    <property type="entry name" value="Mitochondrial biogenesis AIM24"/>
    <property type="match status" value="1"/>
</dbReference>
<dbReference type="InterPro" id="IPR002838">
    <property type="entry name" value="AIM24"/>
</dbReference>